<dbReference type="InterPro" id="IPR011990">
    <property type="entry name" value="TPR-like_helical_dom_sf"/>
</dbReference>
<organism evidence="5 6">
    <name type="scientific">Pelomonas lactea</name>
    <dbReference type="NCBI Taxonomy" id="3299030"/>
    <lineage>
        <taxon>Bacteria</taxon>
        <taxon>Pseudomonadati</taxon>
        <taxon>Pseudomonadota</taxon>
        <taxon>Betaproteobacteria</taxon>
        <taxon>Burkholderiales</taxon>
        <taxon>Sphaerotilaceae</taxon>
        <taxon>Roseateles</taxon>
    </lineage>
</organism>
<reference evidence="5 6" key="1">
    <citation type="submission" date="2024-08" db="EMBL/GenBank/DDBJ databases">
        <authorList>
            <person name="Lu H."/>
        </authorList>
    </citation>
    <scope>NUCLEOTIDE SEQUENCE [LARGE SCALE GENOMIC DNA]</scope>
    <source>
        <strain evidence="5 6">DXS20W</strain>
    </source>
</reference>
<dbReference type="PROSITE" id="PS50293">
    <property type="entry name" value="TPR_REGION"/>
    <property type="match status" value="1"/>
</dbReference>
<gene>
    <name evidence="5" type="ORF">ACG04Q_23815</name>
</gene>
<evidence type="ECO:0000256" key="4">
    <source>
        <dbReference type="SAM" id="SignalP"/>
    </source>
</evidence>
<keyword evidence="4" id="KW-0732">Signal</keyword>
<evidence type="ECO:0000256" key="2">
    <source>
        <dbReference type="ARBA" id="ARBA00022803"/>
    </source>
</evidence>
<evidence type="ECO:0000313" key="5">
    <source>
        <dbReference type="EMBL" id="MFG6464619.1"/>
    </source>
</evidence>
<keyword evidence="2 3" id="KW-0802">TPR repeat</keyword>
<sequence length="176" mass="18969">MHLPLPSLVLPVVLSLALAAAPARADDLASAQRLWLAGQKTQAVEQVEQALTRAPDDLQLRFALGVMRMELGDRAKAVALFTRLTQDFPDLADPYNNLAVLHAAAGELDEAQAALQQALRLQPDHAQAQENLGDVLLRLALRAYQRAQKVSLNPSDALAGKISRTLALTGNPSKTR</sequence>
<dbReference type="PANTHER" id="PTHR16193">
    <property type="entry name" value="TETRATRICOPEPTIDE REPEAT PROTEIN 27"/>
    <property type="match status" value="1"/>
</dbReference>
<feature type="signal peptide" evidence="4">
    <location>
        <begin position="1"/>
        <end position="25"/>
    </location>
</feature>
<dbReference type="EMBL" id="JBIGHX010000011">
    <property type="protein sequence ID" value="MFG6464619.1"/>
    <property type="molecule type" value="Genomic_DNA"/>
</dbReference>
<protein>
    <submittedName>
        <fullName evidence="5">Tetratricopeptide repeat protein</fullName>
    </submittedName>
</protein>
<evidence type="ECO:0000256" key="1">
    <source>
        <dbReference type="ARBA" id="ARBA00022737"/>
    </source>
</evidence>
<evidence type="ECO:0000313" key="6">
    <source>
        <dbReference type="Proteomes" id="UP001606302"/>
    </source>
</evidence>
<dbReference type="SUPFAM" id="SSF48452">
    <property type="entry name" value="TPR-like"/>
    <property type="match status" value="1"/>
</dbReference>
<dbReference type="PROSITE" id="PS50005">
    <property type="entry name" value="TPR"/>
    <property type="match status" value="1"/>
</dbReference>
<dbReference type="PANTHER" id="PTHR16193:SF0">
    <property type="entry name" value="TETRATRICOPEPTIDE REPEAT PROTEIN 27"/>
    <property type="match status" value="1"/>
</dbReference>
<dbReference type="Proteomes" id="UP001606302">
    <property type="component" value="Unassembled WGS sequence"/>
</dbReference>
<dbReference type="InterPro" id="IPR044244">
    <property type="entry name" value="TTC27/Emw1"/>
</dbReference>
<dbReference type="SMART" id="SM00028">
    <property type="entry name" value="TPR"/>
    <property type="match status" value="2"/>
</dbReference>
<dbReference type="InterPro" id="IPR019734">
    <property type="entry name" value="TPR_rpt"/>
</dbReference>
<proteinExistence type="predicted"/>
<feature type="repeat" description="TPR" evidence="3">
    <location>
        <begin position="92"/>
        <end position="125"/>
    </location>
</feature>
<comment type="caution">
    <text evidence="5">The sequence shown here is derived from an EMBL/GenBank/DDBJ whole genome shotgun (WGS) entry which is preliminary data.</text>
</comment>
<dbReference type="RefSeq" id="WP_394514071.1">
    <property type="nucleotide sequence ID" value="NZ_JBIGHX010000011.1"/>
</dbReference>
<name>A0ABW7GS47_9BURK</name>
<evidence type="ECO:0000256" key="3">
    <source>
        <dbReference type="PROSITE-ProRule" id="PRU00339"/>
    </source>
</evidence>
<dbReference type="Pfam" id="PF14559">
    <property type="entry name" value="TPR_19"/>
    <property type="match status" value="1"/>
</dbReference>
<keyword evidence="6" id="KW-1185">Reference proteome</keyword>
<dbReference type="Gene3D" id="1.25.40.10">
    <property type="entry name" value="Tetratricopeptide repeat domain"/>
    <property type="match status" value="1"/>
</dbReference>
<keyword evidence="1" id="KW-0677">Repeat</keyword>
<accession>A0ABW7GS47</accession>
<feature type="chain" id="PRO_5045341061" evidence="4">
    <location>
        <begin position="26"/>
        <end position="176"/>
    </location>
</feature>